<feature type="domain" description="2Fe-2S ferredoxin-type" evidence="2">
    <location>
        <begin position="3"/>
        <end position="89"/>
    </location>
</feature>
<dbReference type="GO" id="GO:0016491">
    <property type="term" value="F:oxidoreductase activity"/>
    <property type="evidence" value="ECO:0007669"/>
    <property type="project" value="InterPro"/>
</dbReference>
<reference evidence="4 5" key="1">
    <citation type="submission" date="2013-10" db="EMBL/GenBank/DDBJ databases">
        <title>Salinisphaera halophila YIM 95161 Genome Sequencing.</title>
        <authorList>
            <person name="Lai Q."/>
            <person name="Li C."/>
            <person name="Shao Z."/>
        </authorList>
    </citation>
    <scope>NUCLEOTIDE SEQUENCE [LARGE SCALE GENOMIC DNA]</scope>
    <source>
        <strain evidence="4 5">YIM 95161</strain>
    </source>
</reference>
<dbReference type="InterPro" id="IPR017927">
    <property type="entry name" value="FAD-bd_FR_type"/>
</dbReference>
<dbReference type="InterPro" id="IPR001433">
    <property type="entry name" value="OxRdtase_FAD/NAD-bd"/>
</dbReference>
<dbReference type="SUPFAM" id="SSF54292">
    <property type="entry name" value="2Fe-2S ferredoxin-like"/>
    <property type="match status" value="1"/>
</dbReference>
<dbReference type="PANTHER" id="PTHR47354:SF5">
    <property type="entry name" value="PROTEIN RFBI"/>
    <property type="match status" value="1"/>
</dbReference>
<dbReference type="InterPro" id="IPR039261">
    <property type="entry name" value="FNR_nucleotide-bd"/>
</dbReference>
<dbReference type="InterPro" id="IPR008333">
    <property type="entry name" value="Cbr1-like_FAD-bd_dom"/>
</dbReference>
<dbReference type="GO" id="GO:0051537">
    <property type="term" value="F:2 iron, 2 sulfur cluster binding"/>
    <property type="evidence" value="ECO:0007669"/>
    <property type="project" value="InterPro"/>
</dbReference>
<evidence type="ECO:0000259" key="3">
    <source>
        <dbReference type="PROSITE" id="PS51384"/>
    </source>
</evidence>
<dbReference type="PROSITE" id="PS51085">
    <property type="entry name" value="2FE2S_FER_2"/>
    <property type="match status" value="1"/>
</dbReference>
<dbReference type="PANTHER" id="PTHR47354">
    <property type="entry name" value="NADH OXIDOREDUCTASE HCR"/>
    <property type="match status" value="1"/>
</dbReference>
<dbReference type="InterPro" id="IPR001709">
    <property type="entry name" value="Flavoprot_Pyr_Nucl_cyt_Rdtase"/>
</dbReference>
<dbReference type="InterPro" id="IPR006058">
    <property type="entry name" value="2Fe2S_fd_BS"/>
</dbReference>
<dbReference type="Gene3D" id="2.40.30.10">
    <property type="entry name" value="Translation factors"/>
    <property type="match status" value="1"/>
</dbReference>
<dbReference type="CDD" id="cd00207">
    <property type="entry name" value="fer2"/>
    <property type="match status" value="1"/>
</dbReference>
<dbReference type="Proteomes" id="UP000285123">
    <property type="component" value="Unassembled WGS sequence"/>
</dbReference>
<dbReference type="Gene3D" id="3.40.50.80">
    <property type="entry name" value="Nucleotide-binding domain of ferredoxin-NADP reductase (FNR) module"/>
    <property type="match status" value="1"/>
</dbReference>
<dbReference type="InterPro" id="IPR012675">
    <property type="entry name" value="Beta-grasp_dom_sf"/>
</dbReference>
<evidence type="ECO:0000259" key="2">
    <source>
        <dbReference type="PROSITE" id="PS51085"/>
    </source>
</evidence>
<name>A0A423PTQ5_9GAMM</name>
<dbReference type="PRINTS" id="PR00371">
    <property type="entry name" value="FPNCR"/>
</dbReference>
<dbReference type="EMBL" id="AYKF01000083">
    <property type="protein sequence ID" value="ROO28973.1"/>
    <property type="molecule type" value="Genomic_DNA"/>
</dbReference>
<evidence type="ECO:0000313" key="5">
    <source>
        <dbReference type="Proteomes" id="UP000285123"/>
    </source>
</evidence>
<dbReference type="SUPFAM" id="SSF63380">
    <property type="entry name" value="Riboflavin synthase domain-like"/>
    <property type="match status" value="1"/>
</dbReference>
<dbReference type="PRINTS" id="PR00410">
    <property type="entry name" value="PHEHYDRXLASE"/>
</dbReference>
<evidence type="ECO:0000256" key="1">
    <source>
        <dbReference type="ARBA" id="ARBA00034078"/>
    </source>
</evidence>
<feature type="domain" description="FAD-binding FR-type" evidence="3">
    <location>
        <begin position="96"/>
        <end position="196"/>
    </location>
</feature>
<accession>A0A423PTQ5</accession>
<comment type="caution">
    <text evidence="4">The sequence shown here is derived from an EMBL/GenBank/DDBJ whole genome shotgun (WGS) entry which is preliminary data.</text>
</comment>
<dbReference type="InterPro" id="IPR001041">
    <property type="entry name" value="2Fe-2S_ferredoxin-type"/>
</dbReference>
<organism evidence="4 5">
    <name type="scientific">Salinisphaera orenii YIM 95161</name>
    <dbReference type="NCBI Taxonomy" id="1051139"/>
    <lineage>
        <taxon>Bacteria</taxon>
        <taxon>Pseudomonadati</taxon>
        <taxon>Pseudomonadota</taxon>
        <taxon>Gammaproteobacteria</taxon>
        <taxon>Salinisphaerales</taxon>
        <taxon>Salinisphaeraceae</taxon>
        <taxon>Salinisphaera</taxon>
    </lineage>
</organism>
<dbReference type="RefSeq" id="WP_123591185.1">
    <property type="nucleotide sequence ID" value="NZ_AYKF01000083.1"/>
</dbReference>
<sequence length="333" mass="37245">MQRQITVAGRETVFPCGESETVLDAAERAGWGLPYSCRKGVCSSCEARVVSGEVACGPGARRENGPLDAVKLCQAVPLTDIEIDPVYITDRTPPARRRMQAHVFRIDTPSADVRIVHLRFPIGRRVPFQAGQYVKLLLDDDLSRNYSLANPPRDNDAVQLHVQRLPGGYFSDRVLGGLNVGDALELEMPFGLFTLSDSDDARTILLATGTGFAPIRSILQDLVRRRVNRRVWLYWGARTRDEIYQFEQMQALDQRYDWFSFVPVLSRQSQAPACRQGYVQSAVLEDHPDLADYEVYACGSQTMVQAAHDRLIEDGGLDEANFYSDVFVPATTE</sequence>
<dbReference type="OrthoDB" id="9806195at2"/>
<dbReference type="InterPro" id="IPR036010">
    <property type="entry name" value="2Fe-2S_ferredoxin-like_sf"/>
</dbReference>
<dbReference type="InterPro" id="IPR050415">
    <property type="entry name" value="MRET"/>
</dbReference>
<protein>
    <submittedName>
        <fullName evidence="4">Ferredoxin</fullName>
    </submittedName>
</protein>
<comment type="cofactor">
    <cofactor evidence="1">
        <name>[2Fe-2S] cluster</name>
        <dbReference type="ChEBI" id="CHEBI:190135"/>
    </cofactor>
</comment>
<dbReference type="AlphaFoldDB" id="A0A423PTQ5"/>
<dbReference type="PROSITE" id="PS51384">
    <property type="entry name" value="FAD_FR"/>
    <property type="match status" value="1"/>
</dbReference>
<evidence type="ECO:0000313" key="4">
    <source>
        <dbReference type="EMBL" id="ROO28973.1"/>
    </source>
</evidence>
<dbReference type="CDD" id="cd06189">
    <property type="entry name" value="flavin_oxioreductase"/>
    <property type="match status" value="1"/>
</dbReference>
<dbReference type="SUPFAM" id="SSF52343">
    <property type="entry name" value="Ferredoxin reductase-like, C-terminal NADP-linked domain"/>
    <property type="match status" value="1"/>
</dbReference>
<dbReference type="Pfam" id="PF00175">
    <property type="entry name" value="NAD_binding_1"/>
    <property type="match status" value="1"/>
</dbReference>
<proteinExistence type="predicted"/>
<dbReference type="InterPro" id="IPR017938">
    <property type="entry name" value="Riboflavin_synthase-like_b-brl"/>
</dbReference>
<dbReference type="Pfam" id="PF00970">
    <property type="entry name" value="FAD_binding_6"/>
    <property type="match status" value="1"/>
</dbReference>
<dbReference type="Gene3D" id="3.10.20.30">
    <property type="match status" value="1"/>
</dbReference>
<gene>
    <name evidence="4" type="ORF">SAHL_09515</name>
</gene>
<dbReference type="Pfam" id="PF00111">
    <property type="entry name" value="Fer2"/>
    <property type="match status" value="1"/>
</dbReference>
<dbReference type="PROSITE" id="PS00197">
    <property type="entry name" value="2FE2S_FER_1"/>
    <property type="match status" value="1"/>
</dbReference>